<gene>
    <name evidence="2" type="ORF">PGLA1383_LOCUS9148</name>
</gene>
<accession>A0A813DRA1</accession>
<dbReference type="Proteomes" id="UP000654075">
    <property type="component" value="Unassembled WGS sequence"/>
</dbReference>
<evidence type="ECO:0000313" key="2">
    <source>
        <dbReference type="EMBL" id="CAE8590426.1"/>
    </source>
</evidence>
<name>A0A813DRA1_POLGL</name>
<keyword evidence="3" id="KW-1185">Reference proteome</keyword>
<dbReference type="EMBL" id="CAJNNV010004257">
    <property type="protein sequence ID" value="CAE8590426.1"/>
    <property type="molecule type" value="Genomic_DNA"/>
</dbReference>
<comment type="caution">
    <text evidence="2">The sequence shown here is derived from an EMBL/GenBank/DDBJ whole genome shotgun (WGS) entry which is preliminary data.</text>
</comment>
<evidence type="ECO:0000313" key="3">
    <source>
        <dbReference type="Proteomes" id="UP000654075"/>
    </source>
</evidence>
<sequence>MEWLDDERGSWLPLPDPVAQLVDGGWRANVREPTSVQLVFDPCTQELACMGWKAALRVAVAHPGASRSSGSFASSGGPASSSGRHRQDRRDRSCAEGTPCRRTNGSTRGLQCQAGLLRREVFRLRRLARQLGGETSAAFAPSAVSVTTHLTAEPLERTAVALPSSGISEPSRAMNALTHSRSGPAASRRVVLNCANIGHSFGALAEGRRQPCFDWEGVRRAVWHFRHRMPQVEIYAVMQGGRLIIEHPLEEVADLASEVHFLVAAPRAGQPDADDLVTLQTAKSLNCDFVDNDNYSDWLHRSDLEESLQSWLLENGSRLHVRYVFDGQCEFLPLCFSTELSPAVSSSDASLRILTKQKRRREASGSSGKTEGPASGIDELCLSGSSWLWFDNAEAEGEEPTGDLFLHPDGQVSWRGGPAHGKWQSRGGRSEVLIQFSGRKVPDPSHLVDHKMKAEGKNRLTLFWPPRVRRTVALRNVCGAQKNSTAPGAESVGGQLLATRCFDTRVGSFDAAVAAAADDEVAPHACDFVLPCSRIAASQQPAACTV</sequence>
<feature type="region of interest" description="Disordered" evidence="1">
    <location>
        <begin position="355"/>
        <end position="376"/>
    </location>
</feature>
<feature type="compositionally biased region" description="Low complexity" evidence="1">
    <location>
        <begin position="65"/>
        <end position="82"/>
    </location>
</feature>
<reference evidence="2" key="1">
    <citation type="submission" date="2021-02" db="EMBL/GenBank/DDBJ databases">
        <authorList>
            <person name="Dougan E. K."/>
            <person name="Rhodes N."/>
            <person name="Thang M."/>
            <person name="Chan C."/>
        </authorList>
    </citation>
    <scope>NUCLEOTIDE SEQUENCE</scope>
</reference>
<protein>
    <recommendedName>
        <fullName evidence="4">RNase NYN domain-containing protein</fullName>
    </recommendedName>
</protein>
<dbReference type="AlphaFoldDB" id="A0A813DRA1"/>
<proteinExistence type="predicted"/>
<evidence type="ECO:0000256" key="1">
    <source>
        <dbReference type="SAM" id="MobiDB-lite"/>
    </source>
</evidence>
<feature type="region of interest" description="Disordered" evidence="1">
    <location>
        <begin position="65"/>
        <end position="106"/>
    </location>
</feature>
<dbReference type="OrthoDB" id="441513at2759"/>
<dbReference type="Gene3D" id="3.40.50.11980">
    <property type="match status" value="1"/>
</dbReference>
<organism evidence="2 3">
    <name type="scientific">Polarella glacialis</name>
    <name type="common">Dinoflagellate</name>
    <dbReference type="NCBI Taxonomy" id="89957"/>
    <lineage>
        <taxon>Eukaryota</taxon>
        <taxon>Sar</taxon>
        <taxon>Alveolata</taxon>
        <taxon>Dinophyceae</taxon>
        <taxon>Suessiales</taxon>
        <taxon>Suessiaceae</taxon>
        <taxon>Polarella</taxon>
    </lineage>
</organism>
<evidence type="ECO:0008006" key="4">
    <source>
        <dbReference type="Google" id="ProtNLM"/>
    </source>
</evidence>